<gene>
    <name evidence="7" type="ORF">KSX_38260</name>
</gene>
<dbReference type="Proteomes" id="UP000612362">
    <property type="component" value="Unassembled WGS sequence"/>
</dbReference>
<proteinExistence type="predicted"/>
<organism evidence="7 8">
    <name type="scientific">Ktedonospora formicarum</name>
    <dbReference type="NCBI Taxonomy" id="2778364"/>
    <lineage>
        <taxon>Bacteria</taxon>
        <taxon>Bacillati</taxon>
        <taxon>Chloroflexota</taxon>
        <taxon>Ktedonobacteria</taxon>
        <taxon>Ktedonobacterales</taxon>
        <taxon>Ktedonobacteraceae</taxon>
        <taxon>Ktedonospora</taxon>
    </lineage>
</organism>
<protein>
    <recommendedName>
        <fullName evidence="1">site-specific DNA-methyltransferase (adenine-specific)</fullName>
        <ecNumber evidence="1">2.1.1.72</ecNumber>
    </recommendedName>
</protein>
<dbReference type="PANTHER" id="PTHR33841">
    <property type="entry name" value="DNA METHYLTRANSFERASE YEEA-RELATED"/>
    <property type="match status" value="1"/>
</dbReference>
<dbReference type="GO" id="GO:0032259">
    <property type="term" value="P:methylation"/>
    <property type="evidence" value="ECO:0007669"/>
    <property type="project" value="UniProtKB-KW"/>
</dbReference>
<dbReference type="Pfam" id="PF07669">
    <property type="entry name" value="Eco57I"/>
    <property type="match status" value="1"/>
</dbReference>
<dbReference type="EMBL" id="BNJF01000001">
    <property type="protein sequence ID" value="GHO45663.1"/>
    <property type="molecule type" value="Genomic_DNA"/>
</dbReference>
<name>A0A8J3I490_9CHLR</name>
<keyword evidence="8" id="KW-1185">Reference proteome</keyword>
<keyword evidence="4" id="KW-0949">S-adenosyl-L-methionine</keyword>
<evidence type="ECO:0000256" key="5">
    <source>
        <dbReference type="ARBA" id="ARBA00047942"/>
    </source>
</evidence>
<dbReference type="InterPro" id="IPR002052">
    <property type="entry name" value="DNA_methylase_N6_adenine_CS"/>
</dbReference>
<dbReference type="InterPro" id="IPR029063">
    <property type="entry name" value="SAM-dependent_MTases_sf"/>
</dbReference>
<evidence type="ECO:0000256" key="1">
    <source>
        <dbReference type="ARBA" id="ARBA00011900"/>
    </source>
</evidence>
<comment type="catalytic activity">
    <reaction evidence="5">
        <text>a 2'-deoxyadenosine in DNA + S-adenosyl-L-methionine = an N(6)-methyl-2'-deoxyadenosine in DNA + S-adenosyl-L-homocysteine + H(+)</text>
        <dbReference type="Rhea" id="RHEA:15197"/>
        <dbReference type="Rhea" id="RHEA-COMP:12418"/>
        <dbReference type="Rhea" id="RHEA-COMP:12419"/>
        <dbReference type="ChEBI" id="CHEBI:15378"/>
        <dbReference type="ChEBI" id="CHEBI:57856"/>
        <dbReference type="ChEBI" id="CHEBI:59789"/>
        <dbReference type="ChEBI" id="CHEBI:90615"/>
        <dbReference type="ChEBI" id="CHEBI:90616"/>
        <dbReference type="EC" id="2.1.1.72"/>
    </reaction>
</comment>
<dbReference type="GO" id="GO:0003676">
    <property type="term" value="F:nucleic acid binding"/>
    <property type="evidence" value="ECO:0007669"/>
    <property type="project" value="InterPro"/>
</dbReference>
<evidence type="ECO:0000313" key="8">
    <source>
        <dbReference type="Proteomes" id="UP000612362"/>
    </source>
</evidence>
<dbReference type="AlphaFoldDB" id="A0A8J3I490"/>
<dbReference type="PROSITE" id="PS00092">
    <property type="entry name" value="N6_MTASE"/>
    <property type="match status" value="1"/>
</dbReference>
<dbReference type="EC" id="2.1.1.72" evidence="1"/>
<keyword evidence="2" id="KW-0489">Methyltransferase</keyword>
<feature type="domain" description="Type II methyltransferase M.TaqI-like" evidence="6">
    <location>
        <begin position="361"/>
        <end position="540"/>
    </location>
</feature>
<evidence type="ECO:0000313" key="7">
    <source>
        <dbReference type="EMBL" id="GHO45663.1"/>
    </source>
</evidence>
<dbReference type="Gene3D" id="3.40.50.150">
    <property type="entry name" value="Vaccinia Virus protein VP39"/>
    <property type="match status" value="1"/>
</dbReference>
<keyword evidence="3" id="KW-0808">Transferase</keyword>
<evidence type="ECO:0000256" key="2">
    <source>
        <dbReference type="ARBA" id="ARBA00022603"/>
    </source>
</evidence>
<reference evidence="7" key="1">
    <citation type="submission" date="2020-10" db="EMBL/GenBank/DDBJ databases">
        <title>Taxonomic study of unclassified bacteria belonging to the class Ktedonobacteria.</title>
        <authorList>
            <person name="Yabe S."/>
            <person name="Wang C.M."/>
            <person name="Zheng Y."/>
            <person name="Sakai Y."/>
            <person name="Cavaletti L."/>
            <person name="Monciardini P."/>
            <person name="Donadio S."/>
        </authorList>
    </citation>
    <scope>NUCLEOTIDE SEQUENCE</scope>
    <source>
        <strain evidence="7">SOSP1-1</strain>
    </source>
</reference>
<sequence length="816" mass="95065">MGQMQERVIRAFSKQFSRERAHLLIALKGIDDDDEREHYTSLLLYRLLFLYFLQQNGLLAGEKHYLCNRLQQSQGADTFYRDILLPLFQQGHIPGTDKQLPVLAGPLFTPHAIECKHPTIHVPDSCFARLFTFLNTYEWRLDNESSSSQYAMTPDILGHILEQHVNQQQMGAYYTQEDVTSYIARYTLLPHLLERLITRYPEEFASSSPHWHLLRSRPERYIYQAALSPTCLPGETQQACYQRLARASAIRQTLLEGCIHTVDDLITHNLDIMRLVTDMLEESFSERLLQAFFEELCQLTILDPTCGSGAFLFAALDVLVLLYTTCLRRLPALAHHIPELSEPKYASQQHRYAIHKAILTHNLYGVDIMEEAIEICTLRLFLRLLALYKYSDDVVSWPTINHNIRAGNALIGYVQPPEDLADDAILDLALASEYGIYPNDEEHVHKWLIQHRPLHWSQTFPEVFRRGGFSVILGNPPYVEYDARQFSYHLPDYETLPCANLYPCIIERSCQLLAPHGHQGMIVPLAAFATRNMLPFLRGFKRWLPTSWLSFYHFRPSMLFAGQKAASIPTTIYLARNTGPEQRFSTHVRKWSTEQRPFLFPTLHYCQVTTATDALNPHYYPKFGHEQENIIMEKLLRQETIERYIAPRSNRNNMHYRSAGGLYWKVFINFPWPYHTTSNKRCTFLDGYDRDVFVALFNSSLFWWYYTVTFDTFNLKDYMLFGFRFTYPTNHLILENLSQLCAELMLDYRRNALHRRRGQTGSYTVFAKRSKPIIDKIDELLAHHYGLTTDELAFIQNYDLSYRLGQENGPDLLSLP</sequence>
<dbReference type="SUPFAM" id="SSF53335">
    <property type="entry name" value="S-adenosyl-L-methionine-dependent methyltransferases"/>
    <property type="match status" value="1"/>
</dbReference>
<dbReference type="InterPro" id="IPR011639">
    <property type="entry name" value="MethylTrfase_TaqI-like_dom"/>
</dbReference>
<dbReference type="GO" id="GO:0006304">
    <property type="term" value="P:DNA modification"/>
    <property type="evidence" value="ECO:0007669"/>
    <property type="project" value="InterPro"/>
</dbReference>
<dbReference type="PANTHER" id="PTHR33841:SF1">
    <property type="entry name" value="DNA METHYLTRANSFERASE A"/>
    <property type="match status" value="1"/>
</dbReference>
<dbReference type="PRINTS" id="PR00507">
    <property type="entry name" value="N12N6MTFRASE"/>
</dbReference>
<dbReference type="GO" id="GO:0009007">
    <property type="term" value="F:site-specific DNA-methyltransferase (adenine-specific) activity"/>
    <property type="evidence" value="ECO:0007669"/>
    <property type="project" value="UniProtKB-EC"/>
</dbReference>
<evidence type="ECO:0000256" key="3">
    <source>
        <dbReference type="ARBA" id="ARBA00022679"/>
    </source>
</evidence>
<accession>A0A8J3I490</accession>
<evidence type="ECO:0000259" key="6">
    <source>
        <dbReference type="Pfam" id="PF07669"/>
    </source>
</evidence>
<comment type="caution">
    <text evidence="7">The sequence shown here is derived from an EMBL/GenBank/DDBJ whole genome shotgun (WGS) entry which is preliminary data.</text>
</comment>
<dbReference type="InterPro" id="IPR050953">
    <property type="entry name" value="N4_N6_ade-DNA_methylase"/>
</dbReference>
<evidence type="ECO:0000256" key="4">
    <source>
        <dbReference type="ARBA" id="ARBA00022691"/>
    </source>
</evidence>